<dbReference type="Pfam" id="PF02322">
    <property type="entry name" value="Cyt_bd_oxida_II"/>
    <property type="match status" value="1"/>
</dbReference>
<evidence type="ECO:0000256" key="2">
    <source>
        <dbReference type="ARBA" id="ARBA00007543"/>
    </source>
</evidence>
<keyword evidence="5 7" id="KW-1133">Transmembrane helix</keyword>
<comment type="caution">
    <text evidence="8">The sequence shown here is derived from an EMBL/GenBank/DDBJ whole genome shotgun (WGS) entry which is preliminary data.</text>
</comment>
<name>A0A2W4CAK5_9HYPH</name>
<dbReference type="GO" id="GO:0016682">
    <property type="term" value="F:oxidoreductase activity, acting on diphenols and related substances as donors, oxygen as acceptor"/>
    <property type="evidence" value="ECO:0007669"/>
    <property type="project" value="TreeGrafter"/>
</dbReference>
<feature type="transmembrane region" description="Helical" evidence="7">
    <location>
        <begin position="148"/>
        <end position="169"/>
    </location>
</feature>
<feature type="transmembrane region" description="Helical" evidence="7">
    <location>
        <begin position="293"/>
        <end position="317"/>
    </location>
</feature>
<dbReference type="AlphaFoldDB" id="A0A2W4CAK5"/>
<dbReference type="EMBL" id="PCDP01000076">
    <property type="protein sequence ID" value="PZM08005.1"/>
    <property type="molecule type" value="Genomic_DNA"/>
</dbReference>
<evidence type="ECO:0000256" key="6">
    <source>
        <dbReference type="ARBA" id="ARBA00023136"/>
    </source>
</evidence>
<reference evidence="8 9" key="1">
    <citation type="journal article" date="2018" name="Sci. Rep.">
        <title>Rhizobium tumorigenes sp. nov., a novel plant tumorigenic bacterium isolated from cane gall tumors on thornless blackberry.</title>
        <authorList>
            <person name="Kuzmanovi N."/>
            <person name="Smalla K."/>
            <person name="Gronow S."/>
            <person name="PuBawska J."/>
        </authorList>
    </citation>
    <scope>NUCLEOTIDE SEQUENCE [LARGE SCALE GENOMIC DNA]</scope>
    <source>
        <strain evidence="8 9">CCBAU 85046</strain>
    </source>
</reference>
<evidence type="ECO:0000256" key="3">
    <source>
        <dbReference type="ARBA" id="ARBA00022475"/>
    </source>
</evidence>
<comment type="subcellular location">
    <subcellularLocation>
        <location evidence="1">Cell membrane</location>
        <topology evidence="1">Multi-pass membrane protein</topology>
    </subcellularLocation>
</comment>
<organism evidence="8 9">
    <name type="scientific">Rhizobium tubonense</name>
    <dbReference type="NCBI Taxonomy" id="484088"/>
    <lineage>
        <taxon>Bacteria</taxon>
        <taxon>Pseudomonadati</taxon>
        <taxon>Pseudomonadota</taxon>
        <taxon>Alphaproteobacteria</taxon>
        <taxon>Hyphomicrobiales</taxon>
        <taxon>Rhizobiaceae</taxon>
        <taxon>Rhizobium/Agrobacterium group</taxon>
        <taxon>Rhizobium</taxon>
    </lineage>
</organism>
<keyword evidence="6 7" id="KW-0472">Membrane</keyword>
<feature type="transmembrane region" description="Helical" evidence="7">
    <location>
        <begin position="189"/>
        <end position="211"/>
    </location>
</feature>
<dbReference type="GO" id="GO:0005886">
    <property type="term" value="C:plasma membrane"/>
    <property type="evidence" value="ECO:0007669"/>
    <property type="project" value="UniProtKB-SubCell"/>
</dbReference>
<dbReference type="GO" id="GO:0009055">
    <property type="term" value="F:electron transfer activity"/>
    <property type="evidence" value="ECO:0007669"/>
    <property type="project" value="TreeGrafter"/>
</dbReference>
<dbReference type="InterPro" id="IPR003317">
    <property type="entry name" value="Cyt-d_oxidase_su2"/>
</dbReference>
<feature type="transmembrane region" description="Helical" evidence="7">
    <location>
        <begin position="108"/>
        <end position="128"/>
    </location>
</feature>
<keyword evidence="9" id="KW-1185">Reference proteome</keyword>
<dbReference type="Proteomes" id="UP000248925">
    <property type="component" value="Unassembled WGS sequence"/>
</dbReference>
<dbReference type="OrthoDB" id="9776710at2"/>
<comment type="similarity">
    <text evidence="2">Belongs to the cytochrome ubiquinol oxidase subunit 2 family.</text>
</comment>
<protein>
    <submittedName>
        <fullName evidence="8">Cytochrome d ubiquinol oxidase subunit II</fullName>
    </submittedName>
</protein>
<dbReference type="NCBIfam" id="TIGR00203">
    <property type="entry name" value="cydB"/>
    <property type="match status" value="1"/>
</dbReference>
<evidence type="ECO:0000256" key="4">
    <source>
        <dbReference type="ARBA" id="ARBA00022692"/>
    </source>
</evidence>
<dbReference type="PANTHER" id="PTHR43141">
    <property type="entry name" value="CYTOCHROME BD2 SUBUNIT II"/>
    <property type="match status" value="1"/>
</dbReference>
<evidence type="ECO:0000256" key="7">
    <source>
        <dbReference type="SAM" id="Phobius"/>
    </source>
</evidence>
<feature type="transmembrane region" description="Helical" evidence="7">
    <location>
        <begin position="223"/>
        <end position="243"/>
    </location>
</feature>
<dbReference type="RefSeq" id="WP_111164045.1">
    <property type="nucleotide sequence ID" value="NZ_PCDP01000076.1"/>
</dbReference>
<accession>A0A2W4CAK5</accession>
<keyword evidence="4 7" id="KW-0812">Transmembrane</keyword>
<evidence type="ECO:0000313" key="9">
    <source>
        <dbReference type="Proteomes" id="UP000248925"/>
    </source>
</evidence>
<evidence type="ECO:0000256" key="5">
    <source>
        <dbReference type="ARBA" id="ARBA00022989"/>
    </source>
</evidence>
<feature type="transmembrane region" description="Helical" evidence="7">
    <location>
        <begin position="6"/>
        <end position="32"/>
    </location>
</feature>
<proteinExistence type="inferred from homology"/>
<dbReference type="GO" id="GO:0070069">
    <property type="term" value="C:cytochrome complex"/>
    <property type="evidence" value="ECO:0007669"/>
    <property type="project" value="TreeGrafter"/>
</dbReference>
<keyword evidence="3" id="KW-1003">Cell membrane</keyword>
<feature type="transmembrane region" description="Helical" evidence="7">
    <location>
        <begin position="78"/>
        <end position="96"/>
    </location>
</feature>
<gene>
    <name evidence="8" type="primary">cydB</name>
    <name evidence="8" type="ORF">CPY51_30105</name>
</gene>
<feature type="transmembrane region" description="Helical" evidence="7">
    <location>
        <begin position="53"/>
        <end position="72"/>
    </location>
</feature>
<evidence type="ECO:0000313" key="8">
    <source>
        <dbReference type="EMBL" id="PZM08005.1"/>
    </source>
</evidence>
<sequence>MITFWTGALALTLVLYVVLDGFDLGVGMLFGLSRDEQHKRQMLNSISPVWDGNETWLVLTASILFGAFPMVYSLVLSAFYLPIFLMLAALIFRGVAFEFREKSLNRRWFWDAGFSLGSFVASFVQGAAVGALVEGIPNSAGRFTGSAFGWLTPFSILCGMGLCLGYCLLGASWIVKKSEGELHDIAHRYVPRILMGVLLFLAVAFVASLLIDLPVMSRWTDRPVLVLFPLIGVLACSLIAYGIRSNRDRLPFFGTVLLFLSAFGTLAASFLPYMVPFSITIQQAAAPHASLSFMFWGAGVFVLPLTLVYTFAVYWLFKGKTHPDESYH</sequence>
<feature type="transmembrane region" description="Helical" evidence="7">
    <location>
        <begin position="250"/>
        <end position="273"/>
    </location>
</feature>
<dbReference type="PANTHER" id="PTHR43141:SF4">
    <property type="entry name" value="CYTOCHROME BD2 SUBUNIT II"/>
    <property type="match status" value="1"/>
</dbReference>
<dbReference type="GO" id="GO:0019646">
    <property type="term" value="P:aerobic electron transport chain"/>
    <property type="evidence" value="ECO:0007669"/>
    <property type="project" value="TreeGrafter"/>
</dbReference>
<evidence type="ECO:0000256" key="1">
    <source>
        <dbReference type="ARBA" id="ARBA00004651"/>
    </source>
</evidence>